<evidence type="ECO:0000313" key="4">
    <source>
        <dbReference type="Proteomes" id="UP000318437"/>
    </source>
</evidence>
<keyword evidence="4" id="KW-1185">Reference proteome</keyword>
<dbReference type="Proteomes" id="UP000318437">
    <property type="component" value="Unassembled WGS sequence"/>
</dbReference>
<keyword evidence="2" id="KW-0732">Signal</keyword>
<evidence type="ECO:0000256" key="2">
    <source>
        <dbReference type="SAM" id="SignalP"/>
    </source>
</evidence>
<organism evidence="3 4">
    <name type="scientific">Bythopirellula polymerisocia</name>
    <dbReference type="NCBI Taxonomy" id="2528003"/>
    <lineage>
        <taxon>Bacteria</taxon>
        <taxon>Pseudomonadati</taxon>
        <taxon>Planctomycetota</taxon>
        <taxon>Planctomycetia</taxon>
        <taxon>Pirellulales</taxon>
        <taxon>Lacipirellulaceae</taxon>
        <taxon>Bythopirellula</taxon>
    </lineage>
</organism>
<dbReference type="OrthoDB" id="225378at2"/>
<dbReference type="RefSeq" id="WP_146452644.1">
    <property type="nucleotide sequence ID" value="NZ_SJPS01000008.1"/>
</dbReference>
<comment type="caution">
    <text evidence="3">The sequence shown here is derived from an EMBL/GenBank/DDBJ whole genome shotgun (WGS) entry which is preliminary data.</text>
</comment>
<feature type="compositionally biased region" description="Low complexity" evidence="1">
    <location>
        <begin position="84"/>
        <end position="100"/>
    </location>
</feature>
<protein>
    <submittedName>
        <fullName evidence="3">Uncharacterized protein</fullName>
    </submittedName>
</protein>
<gene>
    <name evidence="3" type="ORF">Pla144_43900</name>
</gene>
<dbReference type="EMBL" id="SJPS01000008">
    <property type="protein sequence ID" value="TWU21923.1"/>
    <property type="molecule type" value="Genomic_DNA"/>
</dbReference>
<dbReference type="AlphaFoldDB" id="A0A5C6CAZ5"/>
<evidence type="ECO:0000313" key="3">
    <source>
        <dbReference type="EMBL" id="TWU21923.1"/>
    </source>
</evidence>
<reference evidence="3 4" key="1">
    <citation type="submission" date="2019-02" db="EMBL/GenBank/DDBJ databases">
        <title>Deep-cultivation of Planctomycetes and their phenomic and genomic characterization uncovers novel biology.</title>
        <authorList>
            <person name="Wiegand S."/>
            <person name="Jogler M."/>
            <person name="Boedeker C."/>
            <person name="Pinto D."/>
            <person name="Vollmers J."/>
            <person name="Rivas-Marin E."/>
            <person name="Kohn T."/>
            <person name="Peeters S.H."/>
            <person name="Heuer A."/>
            <person name="Rast P."/>
            <person name="Oberbeckmann S."/>
            <person name="Bunk B."/>
            <person name="Jeske O."/>
            <person name="Meyerdierks A."/>
            <person name="Storesund J.E."/>
            <person name="Kallscheuer N."/>
            <person name="Luecker S."/>
            <person name="Lage O.M."/>
            <person name="Pohl T."/>
            <person name="Merkel B.J."/>
            <person name="Hornburger P."/>
            <person name="Mueller R.-W."/>
            <person name="Bruemmer F."/>
            <person name="Labrenz M."/>
            <person name="Spormann A.M."/>
            <person name="Op Den Camp H."/>
            <person name="Overmann J."/>
            <person name="Amann R."/>
            <person name="Jetten M.S.M."/>
            <person name="Mascher T."/>
            <person name="Medema M.H."/>
            <person name="Devos D.P."/>
            <person name="Kaster A.-K."/>
            <person name="Ovreas L."/>
            <person name="Rohde M."/>
            <person name="Galperin M.Y."/>
            <person name="Jogler C."/>
        </authorList>
    </citation>
    <scope>NUCLEOTIDE SEQUENCE [LARGE SCALE GENOMIC DNA]</scope>
    <source>
        <strain evidence="3 4">Pla144</strain>
    </source>
</reference>
<evidence type="ECO:0000256" key="1">
    <source>
        <dbReference type="SAM" id="MobiDB-lite"/>
    </source>
</evidence>
<proteinExistence type="predicted"/>
<feature type="region of interest" description="Disordered" evidence="1">
    <location>
        <begin position="80"/>
        <end position="100"/>
    </location>
</feature>
<feature type="chain" id="PRO_5023112060" evidence="2">
    <location>
        <begin position="31"/>
        <end position="501"/>
    </location>
</feature>
<accession>A0A5C6CAZ5</accession>
<feature type="signal peptide" evidence="2">
    <location>
        <begin position="1"/>
        <end position="30"/>
    </location>
</feature>
<sequence length="501" mass="55185" precursor="true">MFDCRRLRTCCADWVTVIVLFSLPLDSVWAADQQIDSLLGDPASYWSPAIVDSSTEELHELPLIEDSNLELAQMLAPQRRPGMQLAQRQQSSSDSSRDSGLSSVPFMIGDTGAGACLSYGSFLDVDLGHPTMACSRLNISEANTPLPTDRVYFSYRHFENATPTRVFDFSEDFNIDRFTLAGEKTFFDRMMSMEIRMPLDYRLNSQIGSYAVNPFDQTVGFAPGFDPLFGFNSDRRVELGNISMIFKALLCERENYAISAGLGVTLPTARDVTYDATIDEYITFTDPDLLARYAIQISSIASNETVYLSPYLAWVVQPTERFFHQGFMQVEVAANSSFFTVGGGGLATYDTNGSGTVSNNFPEAGDTQYGFITPFPIGVGKIIPQTLMRLNLGWGYVLAEDPNADFIQRLSGLFEVHYTTTLNDASLGEVPLVTVSGSSITGFDTITVGNRNNRVDIVNLVGGVSANVGNWVITNGITAPVTTGTNRGFDFEYNLQLQRIF</sequence>
<name>A0A5C6CAZ5_9BACT</name>